<evidence type="ECO:0000313" key="1">
    <source>
        <dbReference type="EMBL" id="TMS32905.1"/>
    </source>
</evidence>
<gene>
    <name evidence="1" type="ORF">L596_000698</name>
</gene>
<sequence>MGPRARDSAIAAHLNPRVFNPKPFICQVWDMKSTGYCRLLGSGLTQIHLEMLRKLKDRGKNPARAH</sequence>
<organism evidence="1 2">
    <name type="scientific">Steinernema carpocapsae</name>
    <name type="common">Entomopathogenic nematode</name>
    <dbReference type="NCBI Taxonomy" id="34508"/>
    <lineage>
        <taxon>Eukaryota</taxon>
        <taxon>Metazoa</taxon>
        <taxon>Ecdysozoa</taxon>
        <taxon>Nematoda</taxon>
        <taxon>Chromadorea</taxon>
        <taxon>Rhabditida</taxon>
        <taxon>Tylenchina</taxon>
        <taxon>Panagrolaimomorpha</taxon>
        <taxon>Strongyloidoidea</taxon>
        <taxon>Steinernematidae</taxon>
        <taxon>Steinernema</taxon>
    </lineage>
</organism>
<dbReference type="Proteomes" id="UP000298663">
    <property type="component" value="Chromosome X"/>
</dbReference>
<dbReference type="EMBL" id="CM016762">
    <property type="protein sequence ID" value="TMS32905.1"/>
    <property type="molecule type" value="Genomic_DNA"/>
</dbReference>
<dbReference type="AlphaFoldDB" id="A0A4U8UL87"/>
<name>A0A4U8UL87_STECR</name>
<proteinExistence type="predicted"/>
<reference evidence="1 2" key="2">
    <citation type="journal article" date="2019" name="G3 (Bethesda)">
        <title>Hybrid Assembly of the Genome of the Entomopathogenic Nematode Steinernema carpocapsae Identifies the X-Chromosome.</title>
        <authorList>
            <person name="Serra L."/>
            <person name="Macchietto M."/>
            <person name="Macias-Munoz A."/>
            <person name="McGill C.J."/>
            <person name="Rodriguez I.M."/>
            <person name="Rodriguez B."/>
            <person name="Murad R."/>
            <person name="Mortazavi A."/>
        </authorList>
    </citation>
    <scope>NUCLEOTIDE SEQUENCE [LARGE SCALE GENOMIC DNA]</scope>
    <source>
        <strain evidence="1 2">ALL</strain>
    </source>
</reference>
<protein>
    <submittedName>
        <fullName evidence="1">Uncharacterized protein</fullName>
    </submittedName>
</protein>
<dbReference type="EMBL" id="AZBU02000001">
    <property type="protein sequence ID" value="TMS32905.1"/>
    <property type="molecule type" value="Genomic_DNA"/>
</dbReference>
<accession>A0A4U8UL87</accession>
<evidence type="ECO:0000313" key="2">
    <source>
        <dbReference type="Proteomes" id="UP000298663"/>
    </source>
</evidence>
<comment type="caution">
    <text evidence="1">The sequence shown here is derived from an EMBL/GenBank/DDBJ whole genome shotgun (WGS) entry which is preliminary data.</text>
</comment>
<keyword evidence="2" id="KW-1185">Reference proteome</keyword>
<reference evidence="1 2" key="1">
    <citation type="journal article" date="2015" name="Genome Biol.">
        <title>Comparative genomics of Steinernema reveals deeply conserved gene regulatory networks.</title>
        <authorList>
            <person name="Dillman A.R."/>
            <person name="Macchietto M."/>
            <person name="Porter C.F."/>
            <person name="Rogers A."/>
            <person name="Williams B."/>
            <person name="Antoshechkin I."/>
            <person name="Lee M.M."/>
            <person name="Goodwin Z."/>
            <person name="Lu X."/>
            <person name="Lewis E.E."/>
            <person name="Goodrich-Blair H."/>
            <person name="Stock S.P."/>
            <person name="Adams B.J."/>
            <person name="Sternberg P.W."/>
            <person name="Mortazavi A."/>
        </authorList>
    </citation>
    <scope>NUCLEOTIDE SEQUENCE [LARGE SCALE GENOMIC DNA]</scope>
    <source>
        <strain evidence="1 2">ALL</strain>
    </source>
</reference>